<evidence type="ECO:0000313" key="1">
    <source>
        <dbReference type="EMBL" id="KAF6268909.1"/>
    </source>
</evidence>
<organism evidence="1 2">
    <name type="scientific">Pipistrellus kuhlii</name>
    <name type="common">Kuhl's pipistrelle</name>
    <dbReference type="NCBI Taxonomy" id="59472"/>
    <lineage>
        <taxon>Eukaryota</taxon>
        <taxon>Metazoa</taxon>
        <taxon>Chordata</taxon>
        <taxon>Craniata</taxon>
        <taxon>Vertebrata</taxon>
        <taxon>Euteleostomi</taxon>
        <taxon>Mammalia</taxon>
        <taxon>Eutheria</taxon>
        <taxon>Laurasiatheria</taxon>
        <taxon>Chiroptera</taxon>
        <taxon>Yangochiroptera</taxon>
        <taxon>Vespertilionidae</taxon>
        <taxon>Pipistrellus</taxon>
    </lineage>
</organism>
<proteinExistence type="predicted"/>
<name>A0A7J7QYJ8_PIPKU</name>
<accession>A0A7J7QYJ8</accession>
<evidence type="ECO:0000313" key="2">
    <source>
        <dbReference type="Proteomes" id="UP000558488"/>
    </source>
</evidence>
<dbReference type="EMBL" id="JACAGB010000118">
    <property type="protein sequence ID" value="KAF6268909.1"/>
    <property type="molecule type" value="Genomic_DNA"/>
</dbReference>
<gene>
    <name evidence="1" type="ORF">mPipKuh1_008124</name>
</gene>
<sequence length="120" mass="13191">MFGPVLVNVGPFNVESQNRNVASVSLTVSITYSSGVPWKQWTTVVMSDSFLCDPAGDEEGPQHLRDLPVSTPLSLLSADLPVCSTIVNAACKCLLNFSTHHRIFKNIYRLILERTGGREK</sequence>
<dbReference type="Proteomes" id="UP000558488">
    <property type="component" value="Unassembled WGS sequence"/>
</dbReference>
<reference evidence="1 2" key="1">
    <citation type="journal article" date="2020" name="Nature">
        <title>Six reference-quality genomes reveal evolution of bat adaptations.</title>
        <authorList>
            <person name="Jebb D."/>
            <person name="Huang Z."/>
            <person name="Pippel M."/>
            <person name="Hughes G.M."/>
            <person name="Lavrichenko K."/>
            <person name="Devanna P."/>
            <person name="Winkler S."/>
            <person name="Jermiin L.S."/>
            <person name="Skirmuntt E.C."/>
            <person name="Katzourakis A."/>
            <person name="Burkitt-Gray L."/>
            <person name="Ray D.A."/>
            <person name="Sullivan K.A.M."/>
            <person name="Roscito J.G."/>
            <person name="Kirilenko B.M."/>
            <person name="Davalos L.M."/>
            <person name="Corthals A.P."/>
            <person name="Power M.L."/>
            <person name="Jones G."/>
            <person name="Ransome R.D."/>
            <person name="Dechmann D.K.N."/>
            <person name="Locatelli A.G."/>
            <person name="Puechmaille S.J."/>
            <person name="Fedrigo O."/>
            <person name="Jarvis E.D."/>
            <person name="Hiller M."/>
            <person name="Vernes S.C."/>
            <person name="Myers E.W."/>
            <person name="Teeling E.C."/>
        </authorList>
    </citation>
    <scope>NUCLEOTIDE SEQUENCE [LARGE SCALE GENOMIC DNA]</scope>
    <source>
        <strain evidence="1">MPipKuh1</strain>
        <tissue evidence="1">Flight muscle</tissue>
    </source>
</reference>
<comment type="caution">
    <text evidence="1">The sequence shown here is derived from an EMBL/GenBank/DDBJ whole genome shotgun (WGS) entry which is preliminary data.</text>
</comment>
<keyword evidence="2" id="KW-1185">Reference proteome</keyword>
<dbReference type="AlphaFoldDB" id="A0A7J7QYJ8"/>
<protein>
    <submittedName>
        <fullName evidence="1">Uncharacterized protein</fullName>
    </submittedName>
</protein>